<evidence type="ECO:0000313" key="3">
    <source>
        <dbReference type="Proteomes" id="UP000683360"/>
    </source>
</evidence>
<protein>
    <recommendedName>
        <fullName evidence="1">Fibronectin type-III domain-containing protein</fullName>
    </recommendedName>
</protein>
<accession>A0A8S3V3T9</accession>
<organism evidence="2 3">
    <name type="scientific">Mytilus edulis</name>
    <name type="common">Blue mussel</name>
    <dbReference type="NCBI Taxonomy" id="6550"/>
    <lineage>
        <taxon>Eukaryota</taxon>
        <taxon>Metazoa</taxon>
        <taxon>Spiralia</taxon>
        <taxon>Lophotrochozoa</taxon>
        <taxon>Mollusca</taxon>
        <taxon>Bivalvia</taxon>
        <taxon>Autobranchia</taxon>
        <taxon>Pteriomorphia</taxon>
        <taxon>Mytilida</taxon>
        <taxon>Mytiloidea</taxon>
        <taxon>Mytilidae</taxon>
        <taxon>Mytilinae</taxon>
        <taxon>Mytilus</taxon>
    </lineage>
</organism>
<dbReference type="InterPro" id="IPR036116">
    <property type="entry name" value="FN3_sf"/>
</dbReference>
<dbReference type="InterPro" id="IPR013783">
    <property type="entry name" value="Ig-like_fold"/>
</dbReference>
<proteinExistence type="predicted"/>
<dbReference type="Proteomes" id="UP000683360">
    <property type="component" value="Unassembled WGS sequence"/>
</dbReference>
<evidence type="ECO:0000259" key="1">
    <source>
        <dbReference type="PROSITE" id="PS50853"/>
    </source>
</evidence>
<dbReference type="Gene3D" id="3.40.50.300">
    <property type="entry name" value="P-loop containing nucleotide triphosphate hydrolases"/>
    <property type="match status" value="1"/>
</dbReference>
<sequence length="534" mass="60928">MSTLKVKQEKSCIPDKLNLIKASSSEITLRWDAPPAEYKISYYEIRYRESTEQTSRWNIFETDDNRTTATIIDLKAGAEFEVKVRAVDINGEEGPYHPSIKVATIESLANKVRMRATLHSDGCPSVYLLPMKHEKMFDNKTAKARKFVLGKTNVSCVPEKTVLIIGASKSGKSLTIDGMVNYILGVSWNEDYRFSLAQELSGENITDTDDKTEWITCIRVNHSLGSKIDYNINIIEIPGFGNLEKDKQIVNRIQDYFTTEGEQGITCLNAICLVIPASTALSTEQKYIFDAILSIFDKKVAENLLILATFGDGDEPQVIEALNVALVPYKKCLQVNNVAWFGSNKNRRLPNEIYWDMSYESFKTFFLEIEKAESISLLLTKVVLKNREKIEATIRGLLPQIEEGTNKLNTLQEEVHILERHKADVEEFKDFKYKVTETHQRKVDLETGKYVTNCLQCNRTCHYPCALSDDSRKASCVAMNDGNCMVCPGKCHWQKHKNNSYRFEVFPIEVEKTYEDIKRSITLQKKTHSNKKLL</sequence>
<dbReference type="Pfam" id="PF00041">
    <property type="entry name" value="fn3"/>
    <property type="match status" value="1"/>
</dbReference>
<dbReference type="EMBL" id="CAJPWZ010002951">
    <property type="protein sequence ID" value="CAG2248863.1"/>
    <property type="molecule type" value="Genomic_DNA"/>
</dbReference>
<dbReference type="PANTHER" id="PTHR32046:SF14">
    <property type="match status" value="1"/>
</dbReference>
<evidence type="ECO:0000313" key="2">
    <source>
        <dbReference type="EMBL" id="CAG2248863.1"/>
    </source>
</evidence>
<dbReference type="CDD" id="cd00063">
    <property type="entry name" value="FN3"/>
    <property type="match status" value="1"/>
</dbReference>
<name>A0A8S3V3T9_MYTED</name>
<dbReference type="SMART" id="SM00060">
    <property type="entry name" value="FN3"/>
    <property type="match status" value="1"/>
</dbReference>
<keyword evidence="3" id="KW-1185">Reference proteome</keyword>
<feature type="domain" description="Fibronectin type-III" evidence="1">
    <location>
        <begin position="13"/>
        <end position="107"/>
    </location>
</feature>
<dbReference type="PANTHER" id="PTHR32046">
    <property type="entry name" value="G DOMAIN-CONTAINING PROTEIN"/>
    <property type="match status" value="1"/>
</dbReference>
<reference evidence="2" key="1">
    <citation type="submission" date="2021-03" db="EMBL/GenBank/DDBJ databases">
        <authorList>
            <person name="Bekaert M."/>
        </authorList>
    </citation>
    <scope>NUCLEOTIDE SEQUENCE</scope>
</reference>
<dbReference type="InterPro" id="IPR027417">
    <property type="entry name" value="P-loop_NTPase"/>
</dbReference>
<dbReference type="SUPFAM" id="SSF49265">
    <property type="entry name" value="Fibronectin type III"/>
    <property type="match status" value="1"/>
</dbReference>
<dbReference type="AlphaFoldDB" id="A0A8S3V3T9"/>
<dbReference type="InterPro" id="IPR003961">
    <property type="entry name" value="FN3_dom"/>
</dbReference>
<comment type="caution">
    <text evidence="2">The sequence shown here is derived from an EMBL/GenBank/DDBJ whole genome shotgun (WGS) entry which is preliminary data.</text>
</comment>
<gene>
    <name evidence="2" type="ORF">MEDL_60656</name>
</gene>
<dbReference type="Gene3D" id="2.60.40.10">
    <property type="entry name" value="Immunoglobulins"/>
    <property type="match status" value="1"/>
</dbReference>
<dbReference type="OrthoDB" id="4763061at2759"/>
<dbReference type="PROSITE" id="PS50853">
    <property type="entry name" value="FN3"/>
    <property type="match status" value="1"/>
</dbReference>
<dbReference type="SUPFAM" id="SSF52540">
    <property type="entry name" value="P-loop containing nucleoside triphosphate hydrolases"/>
    <property type="match status" value="1"/>
</dbReference>